<proteinExistence type="predicted"/>
<comment type="caution">
    <text evidence="4">The sequence shown here is derived from an EMBL/GenBank/DDBJ whole genome shotgun (WGS) entry which is preliminary data.</text>
</comment>
<dbReference type="PANTHER" id="PTHR43308">
    <property type="entry name" value="OUTER MEMBRANE PROTEIN ALPHA-RELATED"/>
    <property type="match status" value="1"/>
</dbReference>
<organism evidence="4 5">
    <name type="scientific">Candidatus Roizmanbacteria bacterium CG10_big_fil_rev_8_21_14_0_10_39_6</name>
    <dbReference type="NCBI Taxonomy" id="1974853"/>
    <lineage>
        <taxon>Bacteria</taxon>
        <taxon>Candidatus Roizmaniibacteriota</taxon>
    </lineage>
</organism>
<accession>A0A2M8KTJ0</accession>
<feature type="chain" id="PRO_5014773374" description="SLH domain-containing protein" evidence="2">
    <location>
        <begin position="31"/>
        <end position="328"/>
    </location>
</feature>
<feature type="domain" description="SLH" evidence="3">
    <location>
        <begin position="92"/>
        <end position="150"/>
    </location>
</feature>
<feature type="non-terminal residue" evidence="4">
    <location>
        <position position="328"/>
    </location>
</feature>
<reference evidence="5" key="1">
    <citation type="submission" date="2017-09" db="EMBL/GenBank/DDBJ databases">
        <title>Depth-based differentiation of microbial function through sediment-hosted aquifers and enrichment of novel symbionts in the deep terrestrial subsurface.</title>
        <authorList>
            <person name="Probst A.J."/>
            <person name="Ladd B."/>
            <person name="Jarett J.K."/>
            <person name="Geller-Mcgrath D.E."/>
            <person name="Sieber C.M.K."/>
            <person name="Emerson J.B."/>
            <person name="Anantharaman K."/>
            <person name="Thomas B.C."/>
            <person name="Malmstrom R."/>
            <person name="Stieglmeier M."/>
            <person name="Klingl A."/>
            <person name="Woyke T."/>
            <person name="Ryan C.M."/>
            <person name="Banfield J.F."/>
        </authorList>
    </citation>
    <scope>NUCLEOTIDE SEQUENCE [LARGE SCALE GENOMIC DNA]</scope>
</reference>
<dbReference type="AlphaFoldDB" id="A0A2M8KTJ0"/>
<feature type="compositionally biased region" description="Low complexity" evidence="1">
    <location>
        <begin position="236"/>
        <end position="251"/>
    </location>
</feature>
<protein>
    <recommendedName>
        <fullName evidence="3">SLH domain-containing protein</fullName>
    </recommendedName>
</protein>
<dbReference type="EMBL" id="PFED01000031">
    <property type="protein sequence ID" value="PJE63211.1"/>
    <property type="molecule type" value="Genomic_DNA"/>
</dbReference>
<dbReference type="PANTHER" id="PTHR43308:SF5">
    <property type="entry name" value="S-LAYER PROTEIN _ PEPTIDOGLYCAN ENDO-BETA-N-ACETYLGLUCOSAMINIDASE"/>
    <property type="match status" value="1"/>
</dbReference>
<gene>
    <name evidence="4" type="ORF">COU88_00720</name>
</gene>
<sequence length="328" mass="35765">MPYLTWAKRLSLGTAFFAVSLFATIVPANAAAFPDTEGHRYEEAIDFLFERGIVAGYPDGTFGPDNTLNRAELLTIIMGSRFENLPAKSCFTDIGRRKWFAPYVCKALELGYISGYPDGKYRPGQDANLVEALIIMQRAFDIDVNTTDGPYWFEESVRTASGMNIIPNDGLHFAMYITRGQMAEMMTRMIKFQEGTLDEYLNGTDDIATFEDLEEETTDANDESQTGGSGGVSIPSDDGSGTNSGGDTTNNDTEETPSTNLPDANAADITVLEVKNDQAIGRNELAFSGVPIAKSRNLLSTDNLYISNADGNKIDAQFKVLSRWGGGP</sequence>
<feature type="region of interest" description="Disordered" evidence="1">
    <location>
        <begin position="215"/>
        <end position="265"/>
    </location>
</feature>
<evidence type="ECO:0000256" key="2">
    <source>
        <dbReference type="SAM" id="SignalP"/>
    </source>
</evidence>
<evidence type="ECO:0000313" key="5">
    <source>
        <dbReference type="Proteomes" id="UP000229554"/>
    </source>
</evidence>
<feature type="domain" description="SLH" evidence="3">
    <location>
        <begin position="28"/>
        <end position="91"/>
    </location>
</feature>
<evidence type="ECO:0000259" key="3">
    <source>
        <dbReference type="PROSITE" id="PS51272"/>
    </source>
</evidence>
<dbReference type="PROSITE" id="PS51272">
    <property type="entry name" value="SLH"/>
    <property type="match status" value="2"/>
</dbReference>
<feature type="signal peptide" evidence="2">
    <location>
        <begin position="1"/>
        <end position="30"/>
    </location>
</feature>
<keyword evidence="2" id="KW-0732">Signal</keyword>
<dbReference type="InterPro" id="IPR051465">
    <property type="entry name" value="Cell_Envelope_Struct_Comp"/>
</dbReference>
<dbReference type="Proteomes" id="UP000229554">
    <property type="component" value="Unassembled WGS sequence"/>
</dbReference>
<evidence type="ECO:0000256" key="1">
    <source>
        <dbReference type="SAM" id="MobiDB-lite"/>
    </source>
</evidence>
<dbReference type="Pfam" id="PF00395">
    <property type="entry name" value="SLH"/>
    <property type="match status" value="2"/>
</dbReference>
<evidence type="ECO:0000313" key="4">
    <source>
        <dbReference type="EMBL" id="PJE63211.1"/>
    </source>
</evidence>
<dbReference type="InterPro" id="IPR001119">
    <property type="entry name" value="SLH_dom"/>
</dbReference>
<name>A0A2M8KTJ0_9BACT</name>